<name>A0A2U8BSR9_9RICK</name>
<protein>
    <submittedName>
        <fullName evidence="1">Uncharacterized protein</fullName>
    </submittedName>
</protein>
<sequence length="260" mass="30820">MILFVNKMLMNFMLYLSSVKHYTYDPCKYTPIFKEVTYVNDINIELSRLYCSIFIPYDITTKIPHLLTVSLKKFEKTNILQDIVENVYRVQYFIDFQEKVKQVLYKVRELSFSHHSEVIMINEALKHLDTSTLTEKIDITHTILNVLDSRVTRNTINTRQVIDKEIKLSIQETHNSSAVIVMHNNKIAPFLKALSEKFIIKKVILNKHNINHQQILNDLHSLSEHQDELRNDIIRLLHEQSPTMPEFLYLTMDENLEYHL</sequence>
<keyword evidence="2" id="KW-1185">Reference proteome</keyword>
<reference evidence="1 2" key="1">
    <citation type="journal article" date="2018" name="Genome Biol. Evol.">
        <title>The Genome Sequence of "Candidatus Fokinia solitaria": Insights on Reductive Evolution in Rickettsiales.</title>
        <authorList>
            <person name="Floriano A.M."/>
            <person name="Castelli M."/>
            <person name="Krenek S."/>
            <person name="Berendonk T.U."/>
            <person name="Bazzocchi C."/>
            <person name="Petroni G."/>
            <person name="Sassera D."/>
        </authorList>
    </citation>
    <scope>NUCLEOTIDE SEQUENCE [LARGE SCALE GENOMIC DNA]</scope>
    <source>
        <strain evidence="1">Rio ETE_ALG 3VII</strain>
    </source>
</reference>
<gene>
    <name evidence="1" type="ORF">Fsol_00526</name>
</gene>
<proteinExistence type="predicted"/>
<dbReference type="KEGG" id="fso:Fsol_00526"/>
<accession>A0A2U8BSR9</accession>
<dbReference type="EMBL" id="CP025989">
    <property type="protein sequence ID" value="AWD33320.1"/>
    <property type="molecule type" value="Genomic_DNA"/>
</dbReference>
<dbReference type="AlphaFoldDB" id="A0A2U8BSR9"/>
<organism evidence="1 2">
    <name type="scientific">Candidatus Fokinia solitaria</name>
    <dbReference type="NCBI Taxonomy" id="1802984"/>
    <lineage>
        <taxon>Bacteria</taxon>
        <taxon>Pseudomonadati</taxon>
        <taxon>Pseudomonadota</taxon>
        <taxon>Alphaproteobacteria</taxon>
        <taxon>Rickettsiales</taxon>
        <taxon>Candidatus Midichloriaceae</taxon>
        <taxon>Candidatus Fokinia</taxon>
    </lineage>
</organism>
<evidence type="ECO:0000313" key="1">
    <source>
        <dbReference type="EMBL" id="AWD33320.1"/>
    </source>
</evidence>
<evidence type="ECO:0000313" key="2">
    <source>
        <dbReference type="Proteomes" id="UP000244519"/>
    </source>
</evidence>
<dbReference type="Proteomes" id="UP000244519">
    <property type="component" value="Chromosome"/>
</dbReference>